<proteinExistence type="predicted"/>
<dbReference type="EMBL" id="GBXM01102948">
    <property type="protein sequence ID" value="JAH05629.1"/>
    <property type="molecule type" value="Transcribed_RNA"/>
</dbReference>
<sequence>MLQYYSMENKENIAGDSTDIYKPPAIRKNFDTVPHIFHCLL</sequence>
<name>A0A0E9PM88_ANGAN</name>
<reference evidence="1" key="1">
    <citation type="submission" date="2014-11" db="EMBL/GenBank/DDBJ databases">
        <authorList>
            <person name="Amaro Gonzalez C."/>
        </authorList>
    </citation>
    <scope>NUCLEOTIDE SEQUENCE</scope>
</reference>
<dbReference type="AlphaFoldDB" id="A0A0E9PM88"/>
<accession>A0A0E9PM88</accession>
<evidence type="ECO:0000313" key="1">
    <source>
        <dbReference type="EMBL" id="JAH05629.1"/>
    </source>
</evidence>
<protein>
    <submittedName>
        <fullName evidence="1">Uncharacterized protein</fullName>
    </submittedName>
</protein>
<reference evidence="1" key="2">
    <citation type="journal article" date="2015" name="Fish Shellfish Immunol.">
        <title>Early steps in the European eel (Anguilla anguilla)-Vibrio vulnificus interaction in the gills: Role of the RtxA13 toxin.</title>
        <authorList>
            <person name="Callol A."/>
            <person name="Pajuelo D."/>
            <person name="Ebbesson L."/>
            <person name="Teles M."/>
            <person name="MacKenzie S."/>
            <person name="Amaro C."/>
        </authorList>
    </citation>
    <scope>NUCLEOTIDE SEQUENCE</scope>
</reference>
<organism evidence="1">
    <name type="scientific">Anguilla anguilla</name>
    <name type="common">European freshwater eel</name>
    <name type="synonym">Muraena anguilla</name>
    <dbReference type="NCBI Taxonomy" id="7936"/>
    <lineage>
        <taxon>Eukaryota</taxon>
        <taxon>Metazoa</taxon>
        <taxon>Chordata</taxon>
        <taxon>Craniata</taxon>
        <taxon>Vertebrata</taxon>
        <taxon>Euteleostomi</taxon>
        <taxon>Actinopterygii</taxon>
        <taxon>Neopterygii</taxon>
        <taxon>Teleostei</taxon>
        <taxon>Anguilliformes</taxon>
        <taxon>Anguillidae</taxon>
        <taxon>Anguilla</taxon>
    </lineage>
</organism>